<dbReference type="AlphaFoldDB" id="A0ABD5YY54"/>
<feature type="region of interest" description="Disordered" evidence="1">
    <location>
        <begin position="1"/>
        <end position="20"/>
    </location>
</feature>
<gene>
    <name evidence="2" type="ORF">ACFQL7_23890</name>
</gene>
<sequence length="358" mass="39984">MTVWRTASPSARLTNPDNLTPPHDTTFAEAQEAVNIVVFEPTWLPDDCRITEITLRPEQPPGRPEEVTAETLGQTPWSEGNPCSVRTIVTGEDRRLRLKQFLYDWAPPAASIAPLWGTPEPTPFDCGGAVGWLGTDYKEHRGACVQRDRTQIELSVVKGEFDDAELKTLLSELSPIAVDRTRSVQGIPFHRLNYWVRYQYRGPSVPHGLWAYTPVRPYDTCQPLSSIALCDNPPVPPLVPSEDSFVLDSAVAFPDDDAIECVFRHRENTSDHLWLTAVDEESRLAPSMPPEPADQPAETRRAITLRGTTVHYAALTEKRGAWEVMWAENGVHYVVWAGASRFLDGDGFKTLVDTLNTP</sequence>
<proteinExistence type="predicted"/>
<evidence type="ECO:0008006" key="4">
    <source>
        <dbReference type="Google" id="ProtNLM"/>
    </source>
</evidence>
<dbReference type="Proteomes" id="UP001596417">
    <property type="component" value="Unassembled WGS sequence"/>
</dbReference>
<evidence type="ECO:0000313" key="3">
    <source>
        <dbReference type="Proteomes" id="UP001596417"/>
    </source>
</evidence>
<dbReference type="GeneID" id="76202240"/>
<organism evidence="2 3">
    <name type="scientific">Halocatena marina</name>
    <dbReference type="NCBI Taxonomy" id="2934937"/>
    <lineage>
        <taxon>Archaea</taxon>
        <taxon>Methanobacteriati</taxon>
        <taxon>Methanobacteriota</taxon>
        <taxon>Stenosarchaea group</taxon>
        <taxon>Halobacteria</taxon>
        <taxon>Halobacteriales</taxon>
        <taxon>Natronomonadaceae</taxon>
        <taxon>Halocatena</taxon>
    </lineage>
</organism>
<name>A0ABD5YY54_9EURY</name>
<comment type="caution">
    <text evidence="2">The sequence shown here is derived from an EMBL/GenBank/DDBJ whole genome shotgun (WGS) entry which is preliminary data.</text>
</comment>
<protein>
    <recommendedName>
        <fullName evidence="4">DUF4367 domain-containing protein</fullName>
    </recommendedName>
</protein>
<accession>A0ABD5YY54</accession>
<dbReference type="EMBL" id="JBHTAX010000005">
    <property type="protein sequence ID" value="MFC7192550.1"/>
    <property type="molecule type" value="Genomic_DNA"/>
</dbReference>
<feature type="compositionally biased region" description="Polar residues" evidence="1">
    <location>
        <begin position="1"/>
        <end position="18"/>
    </location>
</feature>
<keyword evidence="3" id="KW-1185">Reference proteome</keyword>
<dbReference type="RefSeq" id="WP_264556587.1">
    <property type="nucleotide sequence ID" value="NZ_CP109981.1"/>
</dbReference>
<reference evidence="2 3" key="1">
    <citation type="journal article" date="2019" name="Int. J. Syst. Evol. Microbiol.">
        <title>The Global Catalogue of Microorganisms (GCM) 10K type strain sequencing project: providing services to taxonomists for standard genome sequencing and annotation.</title>
        <authorList>
            <consortium name="The Broad Institute Genomics Platform"/>
            <consortium name="The Broad Institute Genome Sequencing Center for Infectious Disease"/>
            <person name="Wu L."/>
            <person name="Ma J."/>
        </authorList>
    </citation>
    <scope>NUCLEOTIDE SEQUENCE [LARGE SCALE GENOMIC DNA]</scope>
    <source>
        <strain evidence="2 3">RDMS1</strain>
    </source>
</reference>
<evidence type="ECO:0000256" key="1">
    <source>
        <dbReference type="SAM" id="MobiDB-lite"/>
    </source>
</evidence>
<evidence type="ECO:0000313" key="2">
    <source>
        <dbReference type="EMBL" id="MFC7192550.1"/>
    </source>
</evidence>